<dbReference type="EMBL" id="OZ020097">
    <property type="protein sequence ID" value="CAK9267917.1"/>
    <property type="molecule type" value="Genomic_DNA"/>
</dbReference>
<sequence length="111" mass="12136">MVFCFLVSVDVPNVKGRTKILKVHVSNKKFEVDVSLEVIAMKTPRLNGANLANFLNEGAILAGRRGNTTILAKEITASIDRIVAGMEGTIMNDGRSKSHVAYHEVRHAIYG</sequence>
<evidence type="ECO:0000313" key="3">
    <source>
        <dbReference type="Proteomes" id="UP001497444"/>
    </source>
</evidence>
<keyword evidence="1" id="KW-0472">Membrane</keyword>
<gene>
    <name evidence="2" type="ORF">CSSPJE1EN1_LOCUS13395</name>
</gene>
<dbReference type="InterPro" id="IPR027417">
    <property type="entry name" value="P-loop_NTPase"/>
</dbReference>
<organism evidence="2 3">
    <name type="scientific">Sphagnum jensenii</name>
    <dbReference type="NCBI Taxonomy" id="128206"/>
    <lineage>
        <taxon>Eukaryota</taxon>
        <taxon>Viridiplantae</taxon>
        <taxon>Streptophyta</taxon>
        <taxon>Embryophyta</taxon>
        <taxon>Bryophyta</taxon>
        <taxon>Sphagnophytina</taxon>
        <taxon>Sphagnopsida</taxon>
        <taxon>Sphagnales</taxon>
        <taxon>Sphagnaceae</taxon>
        <taxon>Sphagnum</taxon>
    </lineage>
</organism>
<dbReference type="Gene3D" id="1.10.8.60">
    <property type="match status" value="1"/>
</dbReference>
<accession>A0ABP0WNE4</accession>
<dbReference type="SUPFAM" id="SSF52540">
    <property type="entry name" value="P-loop containing nucleoside triphosphate hydrolases"/>
    <property type="match status" value="1"/>
</dbReference>
<keyword evidence="3" id="KW-1185">Reference proteome</keyword>
<proteinExistence type="predicted"/>
<dbReference type="Proteomes" id="UP001497444">
    <property type="component" value="Chromosome 2"/>
</dbReference>
<dbReference type="PANTHER" id="PTHR23076">
    <property type="entry name" value="METALLOPROTEASE M41 FTSH"/>
    <property type="match status" value="1"/>
</dbReference>
<dbReference type="PANTHER" id="PTHR23076:SF139">
    <property type="entry name" value="ATP-DEPENDENT ZINC METALLOPROTEASE FTSH 2, CHLOROPLASTIC"/>
    <property type="match status" value="1"/>
</dbReference>
<evidence type="ECO:0000313" key="2">
    <source>
        <dbReference type="EMBL" id="CAK9267917.1"/>
    </source>
</evidence>
<protein>
    <submittedName>
        <fullName evidence="2">Uncharacterized protein</fullName>
    </submittedName>
</protein>
<reference evidence="2 3" key="1">
    <citation type="submission" date="2024-02" db="EMBL/GenBank/DDBJ databases">
        <authorList>
            <consortium name="ELIXIR-Norway"/>
            <consortium name="Elixir Norway"/>
        </authorList>
    </citation>
    <scope>NUCLEOTIDE SEQUENCE [LARGE SCALE GENOMIC DNA]</scope>
</reference>
<evidence type="ECO:0000256" key="1">
    <source>
        <dbReference type="ARBA" id="ARBA00023136"/>
    </source>
</evidence>
<name>A0ABP0WNE4_9BRYO</name>